<dbReference type="GO" id="GO:0030170">
    <property type="term" value="F:pyridoxal phosphate binding"/>
    <property type="evidence" value="ECO:0007669"/>
    <property type="project" value="TreeGrafter"/>
</dbReference>
<dbReference type="PIRSF" id="PIRSF000390">
    <property type="entry name" value="PLP_StrS"/>
    <property type="match status" value="1"/>
</dbReference>
<sequence length="372" mass="41610">MIKLASPNITRREIDAVVKVLKSGTLSLGPEILRFEKAFARYTGRKHALAVSSGTAGLHLITRALGLKPGDEVITSPYSFAASVNCILYQGARPVFADIDPKTLNIDPRKIEAAVTPRARAVLAVDVFGLPADYRKIQAVCKKHKLLLIEDSCEALGAKYKDKMAGSFGTASAFGFYPNKQITTGEGGMVLTDDDRLAETMSSLRNQGRHSLGGWLAHHEMGYNYRMADINAALGRVQLSRIKGILKTRKDIAERYLKLFQQRLPDFTVLQQPKGYQRSWFVFVALVPQELKGSGRDRLIKHLQSKSIGCAHYFPTLHLQPYLLELLKHKKGDFPAAEDTADRSFAIPFHHKLTLRDQERVVQFIEQFINYS</sequence>
<dbReference type="EMBL" id="JACQXR010000101">
    <property type="protein sequence ID" value="MBI4727100.1"/>
    <property type="molecule type" value="Genomic_DNA"/>
</dbReference>
<dbReference type="CDD" id="cd00616">
    <property type="entry name" value="AHBA_syn"/>
    <property type="match status" value="1"/>
</dbReference>
<evidence type="ECO:0000313" key="4">
    <source>
        <dbReference type="EMBL" id="MBI4727100.1"/>
    </source>
</evidence>
<dbReference type="GO" id="GO:0008483">
    <property type="term" value="F:transaminase activity"/>
    <property type="evidence" value="ECO:0007669"/>
    <property type="project" value="UniProtKB-KW"/>
</dbReference>
<gene>
    <name evidence="4" type="ORF">HY768_07745</name>
</gene>
<dbReference type="Gene3D" id="3.90.1150.10">
    <property type="entry name" value="Aspartate Aminotransferase, domain 1"/>
    <property type="match status" value="1"/>
</dbReference>
<dbReference type="AlphaFoldDB" id="A0A933MKV5"/>
<evidence type="ECO:0000256" key="2">
    <source>
        <dbReference type="PIRSR" id="PIRSR000390-2"/>
    </source>
</evidence>
<keyword evidence="2 3" id="KW-0663">Pyridoxal phosphate</keyword>
<dbReference type="InterPro" id="IPR015422">
    <property type="entry name" value="PyrdxlP-dep_Trfase_small"/>
</dbReference>
<accession>A0A933MKV5</accession>
<protein>
    <submittedName>
        <fullName evidence="4">DegT/DnrJ/EryC1/StrS family aminotransferase</fullName>
    </submittedName>
</protein>
<reference evidence="4" key="1">
    <citation type="submission" date="2020-07" db="EMBL/GenBank/DDBJ databases">
        <title>Huge and variable diversity of episymbiotic CPR bacteria and DPANN archaea in groundwater ecosystems.</title>
        <authorList>
            <person name="He C.Y."/>
            <person name="Keren R."/>
            <person name="Whittaker M."/>
            <person name="Farag I.F."/>
            <person name="Doudna J."/>
            <person name="Cate J.H.D."/>
            <person name="Banfield J.F."/>
        </authorList>
    </citation>
    <scope>NUCLEOTIDE SEQUENCE</scope>
    <source>
        <strain evidence="4">NC_groundwater_1520_Pr4_B-0.1um_53_5</strain>
    </source>
</reference>
<dbReference type="Pfam" id="PF01041">
    <property type="entry name" value="DegT_DnrJ_EryC1"/>
    <property type="match status" value="1"/>
</dbReference>
<comment type="caution">
    <text evidence="4">The sequence shown here is derived from an EMBL/GenBank/DDBJ whole genome shotgun (WGS) entry which is preliminary data.</text>
</comment>
<proteinExistence type="inferred from homology"/>
<dbReference type="GO" id="GO:0000271">
    <property type="term" value="P:polysaccharide biosynthetic process"/>
    <property type="evidence" value="ECO:0007669"/>
    <property type="project" value="TreeGrafter"/>
</dbReference>
<evidence type="ECO:0000256" key="1">
    <source>
        <dbReference type="PIRSR" id="PIRSR000390-1"/>
    </source>
</evidence>
<dbReference type="Gene3D" id="3.40.640.10">
    <property type="entry name" value="Type I PLP-dependent aspartate aminotransferase-like (Major domain)"/>
    <property type="match status" value="1"/>
</dbReference>
<organism evidence="4 5">
    <name type="scientific">candidate division TA06 bacterium</name>
    <dbReference type="NCBI Taxonomy" id="2250710"/>
    <lineage>
        <taxon>Bacteria</taxon>
        <taxon>Bacteria division TA06</taxon>
    </lineage>
</organism>
<evidence type="ECO:0000256" key="3">
    <source>
        <dbReference type="RuleBase" id="RU004508"/>
    </source>
</evidence>
<dbReference type="InterPro" id="IPR000653">
    <property type="entry name" value="DegT/StrS_aminotransferase"/>
</dbReference>
<feature type="active site" description="Proton acceptor" evidence="1">
    <location>
        <position position="180"/>
    </location>
</feature>
<dbReference type="Proteomes" id="UP000736328">
    <property type="component" value="Unassembled WGS sequence"/>
</dbReference>
<dbReference type="SUPFAM" id="SSF53383">
    <property type="entry name" value="PLP-dependent transferases"/>
    <property type="match status" value="1"/>
</dbReference>
<keyword evidence="4" id="KW-0808">Transferase</keyword>
<name>A0A933MKV5_UNCT6</name>
<feature type="modified residue" description="N6-(pyridoxal phosphate)lysine" evidence="2">
    <location>
        <position position="180"/>
    </location>
</feature>
<dbReference type="InterPro" id="IPR015421">
    <property type="entry name" value="PyrdxlP-dep_Trfase_major"/>
</dbReference>
<evidence type="ECO:0000313" key="5">
    <source>
        <dbReference type="Proteomes" id="UP000736328"/>
    </source>
</evidence>
<dbReference type="PANTHER" id="PTHR30244:SF34">
    <property type="entry name" value="DTDP-4-AMINO-4,6-DIDEOXYGALACTOSE TRANSAMINASE"/>
    <property type="match status" value="1"/>
</dbReference>
<comment type="similarity">
    <text evidence="3">Belongs to the DegT/DnrJ/EryC1 family.</text>
</comment>
<dbReference type="PANTHER" id="PTHR30244">
    <property type="entry name" value="TRANSAMINASE"/>
    <property type="match status" value="1"/>
</dbReference>
<keyword evidence="4" id="KW-0032">Aminotransferase</keyword>
<dbReference type="InterPro" id="IPR015424">
    <property type="entry name" value="PyrdxlP-dep_Trfase"/>
</dbReference>